<dbReference type="EMBL" id="NKXS01002888">
    <property type="protein sequence ID" value="PIN11697.1"/>
    <property type="molecule type" value="Genomic_DNA"/>
</dbReference>
<comment type="caution">
    <text evidence="2">The sequence shown here is derived from an EMBL/GenBank/DDBJ whole genome shotgun (WGS) entry which is preliminary data.</text>
</comment>
<evidence type="ECO:0000313" key="3">
    <source>
        <dbReference type="Proteomes" id="UP000231279"/>
    </source>
</evidence>
<feature type="region of interest" description="Disordered" evidence="1">
    <location>
        <begin position="1"/>
        <end position="25"/>
    </location>
</feature>
<accession>A0A2G9H2E9</accession>
<feature type="compositionally biased region" description="Basic and acidic residues" evidence="1">
    <location>
        <begin position="1"/>
        <end position="14"/>
    </location>
</feature>
<dbReference type="OrthoDB" id="997224at2759"/>
<keyword evidence="3" id="KW-1185">Reference proteome</keyword>
<dbReference type="PANTHER" id="PTHR37256:SF3">
    <property type="entry name" value="FORMIN-F-LIKE"/>
    <property type="match status" value="1"/>
</dbReference>
<proteinExistence type="predicted"/>
<protein>
    <submittedName>
        <fullName evidence="2">Uncharacterized protein</fullName>
    </submittedName>
</protein>
<evidence type="ECO:0000313" key="2">
    <source>
        <dbReference type="EMBL" id="PIN11697.1"/>
    </source>
</evidence>
<sequence>MEEADSSMKSDSARKRTRRRSHTRKAALRSSFLNMAEARREIATALQLHRSSSASVVKINTPLILSSTSHNQNYYHQLTDSMPMREPTWSTTSPAVLCAPVPPMEVLEVEWFDNLSSSYSWWMGFLNSLDGKNGTNESMEISGGLSPCLDATNVEKSAPDANDHSPFTDEWLIFPAADELGEQM</sequence>
<organism evidence="2 3">
    <name type="scientific">Handroanthus impetiginosus</name>
    <dbReference type="NCBI Taxonomy" id="429701"/>
    <lineage>
        <taxon>Eukaryota</taxon>
        <taxon>Viridiplantae</taxon>
        <taxon>Streptophyta</taxon>
        <taxon>Embryophyta</taxon>
        <taxon>Tracheophyta</taxon>
        <taxon>Spermatophyta</taxon>
        <taxon>Magnoliopsida</taxon>
        <taxon>eudicotyledons</taxon>
        <taxon>Gunneridae</taxon>
        <taxon>Pentapetalae</taxon>
        <taxon>asterids</taxon>
        <taxon>lamiids</taxon>
        <taxon>Lamiales</taxon>
        <taxon>Bignoniaceae</taxon>
        <taxon>Crescentiina</taxon>
        <taxon>Tabebuia alliance</taxon>
        <taxon>Handroanthus</taxon>
    </lineage>
</organism>
<dbReference type="PANTHER" id="PTHR37256">
    <property type="entry name" value="E1A-BINDING PROTEIN P400-LIKE"/>
    <property type="match status" value="1"/>
</dbReference>
<name>A0A2G9H2E9_9LAMI</name>
<dbReference type="Proteomes" id="UP000231279">
    <property type="component" value="Unassembled WGS sequence"/>
</dbReference>
<reference evidence="3" key="1">
    <citation type="journal article" date="2018" name="Gigascience">
        <title>Genome assembly of the Pink Ipe (Handroanthus impetiginosus, Bignoniaceae), a highly valued, ecologically keystone Neotropical timber forest tree.</title>
        <authorList>
            <person name="Silva-Junior O.B."/>
            <person name="Grattapaglia D."/>
            <person name="Novaes E."/>
            <person name="Collevatti R.G."/>
        </authorList>
    </citation>
    <scope>NUCLEOTIDE SEQUENCE [LARGE SCALE GENOMIC DNA]</scope>
    <source>
        <strain evidence="3">cv. UFG-1</strain>
    </source>
</reference>
<gene>
    <name evidence="2" type="ORF">CDL12_15694</name>
</gene>
<dbReference type="AlphaFoldDB" id="A0A2G9H2E9"/>
<feature type="compositionally biased region" description="Basic residues" evidence="1">
    <location>
        <begin position="15"/>
        <end position="25"/>
    </location>
</feature>
<evidence type="ECO:0000256" key="1">
    <source>
        <dbReference type="SAM" id="MobiDB-lite"/>
    </source>
</evidence>